<keyword evidence="2" id="KW-1185">Reference proteome</keyword>
<dbReference type="SUPFAM" id="SSF52540">
    <property type="entry name" value="P-loop containing nucleoside triphosphate hydrolases"/>
    <property type="match status" value="1"/>
</dbReference>
<evidence type="ECO:0008006" key="3">
    <source>
        <dbReference type="Google" id="ProtNLM"/>
    </source>
</evidence>
<gene>
    <name evidence="1" type="ORF">psyc5s11_19700</name>
</gene>
<protein>
    <recommendedName>
        <fullName evidence="3">DNA2/NAM7 helicase helicase domain-containing protein</fullName>
    </recommendedName>
</protein>
<accession>A0ABM7TAB6</accession>
<evidence type="ECO:0000313" key="1">
    <source>
        <dbReference type="EMBL" id="BCZ45903.1"/>
    </source>
</evidence>
<reference evidence="2" key="1">
    <citation type="submission" date="2021-07" db="EMBL/GenBank/DDBJ databases">
        <title>Complete genome sequencing of a Clostridium isolate.</title>
        <authorList>
            <person name="Ueki A."/>
            <person name="Tonouchi A."/>
        </authorList>
    </citation>
    <scope>NUCLEOTIDE SEQUENCE [LARGE SCALE GENOMIC DNA]</scope>
    <source>
        <strain evidence="2">C5S11</strain>
    </source>
</reference>
<evidence type="ECO:0000313" key="2">
    <source>
        <dbReference type="Proteomes" id="UP000824633"/>
    </source>
</evidence>
<organism evidence="1 2">
    <name type="scientific">Clostridium gelidum</name>
    <dbReference type="NCBI Taxonomy" id="704125"/>
    <lineage>
        <taxon>Bacteria</taxon>
        <taxon>Bacillati</taxon>
        <taxon>Bacillota</taxon>
        <taxon>Clostridia</taxon>
        <taxon>Eubacteriales</taxon>
        <taxon>Clostridiaceae</taxon>
        <taxon>Clostridium</taxon>
    </lineage>
</organism>
<dbReference type="InterPro" id="IPR027417">
    <property type="entry name" value="P-loop_NTPase"/>
</dbReference>
<dbReference type="Gene3D" id="3.40.50.300">
    <property type="entry name" value="P-loop containing nucleotide triphosphate hydrolases"/>
    <property type="match status" value="1"/>
</dbReference>
<name>A0ABM7TAB6_9CLOT</name>
<proteinExistence type="predicted"/>
<dbReference type="EMBL" id="AP024849">
    <property type="protein sequence ID" value="BCZ45903.1"/>
    <property type="molecule type" value="Genomic_DNA"/>
</dbReference>
<dbReference type="RefSeq" id="WP_224037440.1">
    <property type="nucleotide sequence ID" value="NZ_AP024849.1"/>
</dbReference>
<dbReference type="Proteomes" id="UP000824633">
    <property type="component" value="Chromosome"/>
</dbReference>
<sequence>MNIENSIIFINDEDKTEEVAGCYQIEDDKIEVELNNGESNIYDNSQVKLSIKCEPIEIKNVVIYENKVQMSNILKVIIFDEFDKIRIIFENGSSKLYSRDQLDIKDNGLFEPVVENNFRYLREISKQLDLYNDYNGVSKIFEDISVINPNSALVNYLNPKSIEIRDDFDFAIYPFGFDLNQKEAVEKALSSQINIIESSSVTSRTEVILNITATAVLEGKSVAIVTKDDFSVLKYLEILKQSDIDFTVNHLKENETNSFQNNCEQWIIRNSGSKFESENLSDKKADLVSIQNGLVEKLENQTKIESLEIQKYYSLTEKTNLEKAIGTEKVKIPDSLLSFSQEKILAFKEEYSLIIKTQGHISFWRKIIFIFKYNILDFSFYNIKFEILENALNEVYNDLKIDGIDDEIKLIKNNLDKSKIDSEIEKIKEKSMEILKCGLYECFKNSEEMNISKGEGESEPLKKKRNYPIVTSAIDFFINSIDNKCIFDYVILDEASDMDIVTGALAFARGKNIIVIDDLNQLQTRLDDTIANGLMEIFDMNEVNPGYKYIDNSLISSLDQLFEQVPKTVLTNEHRPL</sequence>